<evidence type="ECO:0008006" key="4">
    <source>
        <dbReference type="Google" id="ProtNLM"/>
    </source>
</evidence>
<protein>
    <recommendedName>
        <fullName evidence="4">Lipoprotein</fullName>
    </recommendedName>
</protein>
<evidence type="ECO:0000313" key="3">
    <source>
        <dbReference type="Proteomes" id="UP000293912"/>
    </source>
</evidence>
<organism evidence="2 3">
    <name type="scientific">Hydrogenophaga pseudoflava</name>
    <name type="common">Pseudomonas carboxydoflava</name>
    <dbReference type="NCBI Taxonomy" id="47421"/>
    <lineage>
        <taxon>Bacteria</taxon>
        <taxon>Pseudomonadati</taxon>
        <taxon>Pseudomonadota</taxon>
        <taxon>Betaproteobacteria</taxon>
        <taxon>Burkholderiales</taxon>
        <taxon>Comamonadaceae</taxon>
        <taxon>Hydrogenophaga</taxon>
    </lineage>
</organism>
<reference evidence="2 3" key="1">
    <citation type="submission" date="2019-03" db="EMBL/GenBank/DDBJ databases">
        <authorList>
            <person name="Sebastian G."/>
            <person name="Baumann P."/>
            <person name="Ruckert C."/>
            <person name="Kalinowski J."/>
            <person name="Nebel B."/>
            <person name="Takors R."/>
            <person name="Blombach B."/>
        </authorList>
    </citation>
    <scope>NUCLEOTIDE SEQUENCE [LARGE SCALE GENOMIC DNA]</scope>
    <source>
        <strain evidence="2 3">DSM 1084</strain>
    </source>
</reference>
<dbReference type="PROSITE" id="PS51257">
    <property type="entry name" value="PROKAR_LIPOPROTEIN"/>
    <property type="match status" value="1"/>
</dbReference>
<gene>
    <name evidence="2" type="ORF">HPF_09000</name>
</gene>
<accession>A0A4P6WVB9</accession>
<feature type="chain" id="PRO_5020821112" description="Lipoprotein" evidence="1">
    <location>
        <begin position="24"/>
        <end position="215"/>
    </location>
</feature>
<dbReference type="KEGG" id="hpse:HPF_09000"/>
<dbReference type="Proteomes" id="UP000293912">
    <property type="component" value="Chromosome"/>
</dbReference>
<sequence length="215" mass="22601" precursor="true">MNMTLRSALWLCCASLLVACSSAPPPPDWQMNAKSSAERAAEAWLSGNTKVEEVEFLRARGEVARTAQPALLARLELTRCATRVAALVFEPCAGYEALVADAAPAEQAYARYLAGQATAADAALLPPAHRGLVGTAPASLGDIEDPLSRLIAAGVLLQRGAASPAVVADAVETASQRGWRRPVLAWLGVQLRQAQTAGAADEAARIQRRIQLLAP</sequence>
<keyword evidence="3" id="KW-1185">Reference proteome</keyword>
<keyword evidence="1" id="KW-0732">Signal</keyword>
<feature type="signal peptide" evidence="1">
    <location>
        <begin position="1"/>
        <end position="23"/>
    </location>
</feature>
<proteinExistence type="predicted"/>
<evidence type="ECO:0000256" key="1">
    <source>
        <dbReference type="SAM" id="SignalP"/>
    </source>
</evidence>
<dbReference type="AlphaFoldDB" id="A0A4P6WVB9"/>
<evidence type="ECO:0000313" key="2">
    <source>
        <dbReference type="EMBL" id="QBM27822.1"/>
    </source>
</evidence>
<dbReference type="EMBL" id="CP037867">
    <property type="protein sequence ID" value="QBM27822.1"/>
    <property type="molecule type" value="Genomic_DNA"/>
</dbReference>
<name>A0A4P6WVB9_HYDPS</name>